<feature type="transmembrane region" description="Helical" evidence="7">
    <location>
        <begin position="101"/>
        <end position="122"/>
    </location>
</feature>
<dbReference type="GO" id="GO:0005886">
    <property type="term" value="C:plasma membrane"/>
    <property type="evidence" value="ECO:0007669"/>
    <property type="project" value="UniProtKB-SubCell"/>
</dbReference>
<comment type="subcellular location">
    <subcellularLocation>
        <location evidence="1 7">Cell membrane</location>
        <topology evidence="1 7">Multi-pass membrane protein</topology>
    </subcellularLocation>
</comment>
<sequence>MKPGATPYLFLLPYLAVFALFWAWPILDSLLLSFQNTRVYPPVWDLGVNWGRILRDSAFWDALRNTLLILVIQVPLMLTLATALAVALNSHLLKARGFFRFAFFAPVVVGAVAYSAVFRLLFNQNGAVNAALGLDFNWIFDPVGAMVVIIVALTWRWTGYNAIIILAGLQNIPKELYEAAEMDGASPWQQFWYVTLPSLRPVLLFCLVLSIIGTLQLFTEPWLITNGGPGTATTTLGVYLYRQGFQNINFGYASTIAYVITLLALVFSLIQLRLFGRES</sequence>
<feature type="domain" description="ABC transmembrane type-1" evidence="8">
    <location>
        <begin position="63"/>
        <end position="271"/>
    </location>
</feature>
<dbReference type="OrthoDB" id="9787541at2"/>
<keyword evidence="3" id="KW-1003">Cell membrane</keyword>
<evidence type="ECO:0000313" key="10">
    <source>
        <dbReference type="Proteomes" id="UP000265800"/>
    </source>
</evidence>
<keyword evidence="2 7" id="KW-0813">Transport</keyword>
<dbReference type="RefSeq" id="WP_119358936.1">
    <property type="nucleotide sequence ID" value="NZ_QWKZ01000003.1"/>
</dbReference>
<evidence type="ECO:0000256" key="7">
    <source>
        <dbReference type="RuleBase" id="RU363032"/>
    </source>
</evidence>
<keyword evidence="10" id="KW-1185">Reference proteome</keyword>
<dbReference type="Gene3D" id="1.10.3720.10">
    <property type="entry name" value="MetI-like"/>
    <property type="match status" value="1"/>
</dbReference>
<keyword evidence="4 7" id="KW-0812">Transmembrane</keyword>
<keyword evidence="5 7" id="KW-1133">Transmembrane helix</keyword>
<keyword evidence="6 7" id="KW-0472">Membrane</keyword>
<protein>
    <submittedName>
        <fullName evidence="9">Lactose transport system permease protein LacF</fullName>
    </submittedName>
</protein>
<feature type="transmembrane region" description="Helical" evidence="7">
    <location>
        <begin position="142"/>
        <end position="169"/>
    </location>
</feature>
<name>A0A399F1N4_9DEIN</name>
<feature type="transmembrane region" description="Helical" evidence="7">
    <location>
        <begin position="190"/>
        <end position="212"/>
    </location>
</feature>
<dbReference type="PANTHER" id="PTHR30193:SF37">
    <property type="entry name" value="INNER MEMBRANE ABC TRANSPORTER PERMEASE PROTEIN YCJO"/>
    <property type="match status" value="1"/>
</dbReference>
<feature type="transmembrane region" description="Helical" evidence="7">
    <location>
        <begin position="7"/>
        <end position="27"/>
    </location>
</feature>
<evidence type="ECO:0000256" key="5">
    <source>
        <dbReference type="ARBA" id="ARBA00022989"/>
    </source>
</evidence>
<gene>
    <name evidence="9" type="primary">lacF_1</name>
    <name evidence="9" type="ORF">Mlute_00212</name>
</gene>
<dbReference type="AlphaFoldDB" id="A0A399F1N4"/>
<evidence type="ECO:0000256" key="6">
    <source>
        <dbReference type="ARBA" id="ARBA00023136"/>
    </source>
</evidence>
<dbReference type="CDD" id="cd06261">
    <property type="entry name" value="TM_PBP2"/>
    <property type="match status" value="1"/>
</dbReference>
<evidence type="ECO:0000313" key="9">
    <source>
        <dbReference type="EMBL" id="RIH89963.1"/>
    </source>
</evidence>
<reference evidence="9 10" key="1">
    <citation type="submission" date="2018-08" db="EMBL/GenBank/DDBJ databases">
        <title>Meiothermus luteus KCTC 52599 genome sequencing project.</title>
        <authorList>
            <person name="Da Costa M.S."/>
            <person name="Albuquerque L."/>
            <person name="Raposo P."/>
            <person name="Froufe H.J.C."/>
            <person name="Barroso C.S."/>
            <person name="Egas C."/>
        </authorList>
    </citation>
    <scope>NUCLEOTIDE SEQUENCE [LARGE SCALE GENOMIC DNA]</scope>
    <source>
        <strain evidence="9 10">KCTC 52599</strain>
    </source>
</reference>
<dbReference type="Pfam" id="PF00528">
    <property type="entry name" value="BPD_transp_1"/>
    <property type="match status" value="1"/>
</dbReference>
<evidence type="ECO:0000256" key="3">
    <source>
        <dbReference type="ARBA" id="ARBA00022475"/>
    </source>
</evidence>
<comment type="similarity">
    <text evidence="7">Belongs to the binding-protein-dependent transport system permease family.</text>
</comment>
<dbReference type="InterPro" id="IPR035906">
    <property type="entry name" value="MetI-like_sf"/>
</dbReference>
<proteinExistence type="inferred from homology"/>
<dbReference type="SUPFAM" id="SSF161098">
    <property type="entry name" value="MetI-like"/>
    <property type="match status" value="1"/>
</dbReference>
<comment type="caution">
    <text evidence="9">The sequence shown here is derived from an EMBL/GenBank/DDBJ whole genome shotgun (WGS) entry which is preliminary data.</text>
</comment>
<evidence type="ECO:0000259" key="8">
    <source>
        <dbReference type="PROSITE" id="PS50928"/>
    </source>
</evidence>
<dbReference type="GO" id="GO:0055085">
    <property type="term" value="P:transmembrane transport"/>
    <property type="evidence" value="ECO:0007669"/>
    <property type="project" value="InterPro"/>
</dbReference>
<dbReference type="EMBL" id="QWKZ01000003">
    <property type="protein sequence ID" value="RIH89963.1"/>
    <property type="molecule type" value="Genomic_DNA"/>
</dbReference>
<dbReference type="InterPro" id="IPR051393">
    <property type="entry name" value="ABC_transporter_permease"/>
</dbReference>
<dbReference type="PANTHER" id="PTHR30193">
    <property type="entry name" value="ABC TRANSPORTER PERMEASE PROTEIN"/>
    <property type="match status" value="1"/>
</dbReference>
<evidence type="ECO:0000256" key="4">
    <source>
        <dbReference type="ARBA" id="ARBA00022692"/>
    </source>
</evidence>
<evidence type="ECO:0000256" key="1">
    <source>
        <dbReference type="ARBA" id="ARBA00004651"/>
    </source>
</evidence>
<evidence type="ECO:0000256" key="2">
    <source>
        <dbReference type="ARBA" id="ARBA00022448"/>
    </source>
</evidence>
<accession>A0A399F1N4</accession>
<dbReference type="InterPro" id="IPR000515">
    <property type="entry name" value="MetI-like"/>
</dbReference>
<feature type="transmembrane region" description="Helical" evidence="7">
    <location>
        <begin position="67"/>
        <end position="89"/>
    </location>
</feature>
<dbReference type="PROSITE" id="PS50928">
    <property type="entry name" value="ABC_TM1"/>
    <property type="match status" value="1"/>
</dbReference>
<organism evidence="9 10">
    <name type="scientific">Meiothermus luteus</name>
    <dbReference type="NCBI Taxonomy" id="2026184"/>
    <lineage>
        <taxon>Bacteria</taxon>
        <taxon>Thermotogati</taxon>
        <taxon>Deinococcota</taxon>
        <taxon>Deinococci</taxon>
        <taxon>Thermales</taxon>
        <taxon>Thermaceae</taxon>
        <taxon>Meiothermus</taxon>
    </lineage>
</organism>
<dbReference type="Proteomes" id="UP000265800">
    <property type="component" value="Unassembled WGS sequence"/>
</dbReference>
<feature type="transmembrane region" description="Helical" evidence="7">
    <location>
        <begin position="250"/>
        <end position="270"/>
    </location>
</feature>